<organism evidence="1 2">
    <name type="scientific">Clostridium bornimense</name>
    <dbReference type="NCBI Taxonomy" id="1216932"/>
    <lineage>
        <taxon>Bacteria</taxon>
        <taxon>Bacillati</taxon>
        <taxon>Bacillota</taxon>
        <taxon>Clostridia</taxon>
        <taxon>Eubacteriales</taxon>
        <taxon>Clostridiaceae</taxon>
        <taxon>Clostridium</taxon>
    </lineage>
</organism>
<dbReference type="Pfam" id="PF09986">
    <property type="entry name" value="DUF2225"/>
    <property type="match status" value="1"/>
</dbReference>
<gene>
    <name evidence="1" type="ORF">CM240_0935</name>
</gene>
<protein>
    <recommendedName>
        <fullName evidence="3">DUF2225 domain-containing protein</fullName>
    </recommendedName>
</protein>
<dbReference type="KEGG" id="clt:CM240_0935"/>
<dbReference type="PATRIC" id="fig|1216932.3.peg.921"/>
<dbReference type="AlphaFoldDB" id="W6RWT8"/>
<evidence type="ECO:0008006" key="3">
    <source>
        <dbReference type="Google" id="ProtNLM"/>
    </source>
</evidence>
<keyword evidence="2" id="KW-1185">Reference proteome</keyword>
<accession>W6RWT8</accession>
<evidence type="ECO:0000313" key="1">
    <source>
        <dbReference type="EMBL" id="CDM68099.1"/>
    </source>
</evidence>
<dbReference type="RefSeq" id="WP_084485375.1">
    <property type="nucleotide sequence ID" value="NZ_HG917868.1"/>
</dbReference>
<dbReference type="InterPro" id="IPR018708">
    <property type="entry name" value="DUF2225"/>
</dbReference>
<dbReference type="EMBL" id="HG917868">
    <property type="protein sequence ID" value="CDM68099.1"/>
    <property type="molecule type" value="Genomic_DNA"/>
</dbReference>
<proteinExistence type="predicted"/>
<dbReference type="HOGENOM" id="CLU_074582_0_0_9"/>
<dbReference type="STRING" id="1216932.CM240_0935"/>
<reference evidence="1 2" key="1">
    <citation type="submission" date="2013-11" db="EMBL/GenBank/DDBJ databases">
        <title>Complete genome sequence of Clostridum sp. M2/40.</title>
        <authorList>
            <person name="Wibberg D."/>
            <person name="Puehler A."/>
            <person name="Schlueter A."/>
        </authorList>
    </citation>
    <scope>NUCLEOTIDE SEQUENCE [LARGE SCALE GENOMIC DNA]</scope>
    <source>
        <strain evidence="2">M2/40</strain>
    </source>
</reference>
<name>W6RWT8_9CLOT</name>
<sequence>MSNTEDLFGGLDKIGFNNTGNINIYKKPTLKETETKKATDKIIDPLTLLFDKTIDCPVCHTEFKTASVKKEGYKISKRDSDSFIYYRDINPYLYDITLCPKCGYAALKNDFSKLRNHQRIHVIQNITPKYISKEYPRLLDINMAIERYKLALLNSVYIDSPASTKAILCLRLGWLYRLNESYDNEIIFLRKAVEGLEFAYTNELFPIYGMNAYSLEYLIGELYRRTGDFDSSLKWFSNLIVKPGVDSKLKEKARCQRDLAKDSIKK</sequence>
<evidence type="ECO:0000313" key="2">
    <source>
        <dbReference type="Proteomes" id="UP000019426"/>
    </source>
</evidence>
<dbReference type="eggNOG" id="COG1655">
    <property type="taxonomic scope" value="Bacteria"/>
</dbReference>
<dbReference type="OrthoDB" id="9780343at2"/>
<dbReference type="Proteomes" id="UP000019426">
    <property type="component" value="Chromosome M2/40_rep1"/>
</dbReference>